<dbReference type="SUPFAM" id="SSF143865">
    <property type="entry name" value="CorA soluble domain-like"/>
    <property type="match status" value="1"/>
</dbReference>
<protein>
    <recommendedName>
        <fullName evidence="3 13">Magnesium transport protein CorA</fullName>
    </recommendedName>
</protein>
<organism evidence="14 15">
    <name type="scientific">Cobetia crustatorum</name>
    <dbReference type="NCBI Taxonomy" id="553385"/>
    <lineage>
        <taxon>Bacteria</taxon>
        <taxon>Pseudomonadati</taxon>
        <taxon>Pseudomonadota</taxon>
        <taxon>Gammaproteobacteria</taxon>
        <taxon>Oceanospirillales</taxon>
        <taxon>Halomonadaceae</taxon>
        <taxon>Cobetia</taxon>
    </lineage>
</organism>
<evidence type="ECO:0000256" key="8">
    <source>
        <dbReference type="ARBA" id="ARBA00022842"/>
    </source>
</evidence>
<feature type="transmembrane region" description="Helical" evidence="13">
    <location>
        <begin position="355"/>
        <end position="375"/>
    </location>
</feature>
<evidence type="ECO:0000256" key="11">
    <source>
        <dbReference type="ARBA" id="ARBA00023136"/>
    </source>
</evidence>
<dbReference type="InterPro" id="IPR045863">
    <property type="entry name" value="CorA_TM1_TM2"/>
</dbReference>
<keyword evidence="8 13" id="KW-0460">Magnesium</keyword>
<evidence type="ECO:0000256" key="5">
    <source>
        <dbReference type="ARBA" id="ARBA00022475"/>
    </source>
</evidence>
<evidence type="ECO:0000256" key="9">
    <source>
        <dbReference type="ARBA" id="ARBA00022989"/>
    </source>
</evidence>
<evidence type="ECO:0000256" key="1">
    <source>
        <dbReference type="ARBA" id="ARBA00004429"/>
    </source>
</evidence>
<dbReference type="CDD" id="cd12835">
    <property type="entry name" value="EcCorA-like_1"/>
    <property type="match status" value="1"/>
</dbReference>
<dbReference type="GO" id="GO:0015095">
    <property type="term" value="F:magnesium ion transmembrane transporter activity"/>
    <property type="evidence" value="ECO:0007669"/>
    <property type="project" value="UniProtKB-UniRule"/>
</dbReference>
<reference evidence="14 15" key="1">
    <citation type="submission" date="2019-07" db="EMBL/GenBank/DDBJ databases">
        <title>Diversity of Bacteria from Kongsfjorden, Arctic.</title>
        <authorList>
            <person name="Yu Y."/>
        </authorList>
    </citation>
    <scope>NUCLEOTIDE SEQUENCE [LARGE SCALE GENOMIC DNA]</scope>
    <source>
        <strain evidence="14 15">SM1923</strain>
    </source>
</reference>
<comment type="function">
    <text evidence="13">Mediates influx of magnesium ions.</text>
</comment>
<feature type="transmembrane region" description="Helical" evidence="13">
    <location>
        <begin position="323"/>
        <end position="343"/>
    </location>
</feature>
<keyword evidence="4 13" id="KW-0813">Transport</keyword>
<keyword evidence="11 13" id="KW-0472">Membrane</keyword>
<dbReference type="GO" id="GO:0015087">
    <property type="term" value="F:cobalt ion transmembrane transporter activity"/>
    <property type="evidence" value="ECO:0007669"/>
    <property type="project" value="UniProtKB-UniRule"/>
</dbReference>
<evidence type="ECO:0000313" key="15">
    <source>
        <dbReference type="Proteomes" id="UP000319941"/>
    </source>
</evidence>
<gene>
    <name evidence="13 14" type="primary">corA</name>
    <name evidence="14" type="ORF">FQP86_03040</name>
</gene>
<keyword evidence="7 13" id="KW-0812">Transmembrane</keyword>
<proteinExistence type="inferred from homology"/>
<evidence type="ECO:0000256" key="7">
    <source>
        <dbReference type="ARBA" id="ARBA00022692"/>
    </source>
</evidence>
<evidence type="ECO:0000256" key="13">
    <source>
        <dbReference type="RuleBase" id="RU362010"/>
    </source>
</evidence>
<comment type="subcellular location">
    <subcellularLocation>
        <location evidence="1">Cell inner membrane</location>
        <topology evidence="1">Multi-pass membrane protein</topology>
    </subcellularLocation>
    <subcellularLocation>
        <location evidence="13">Membrane</location>
        <topology evidence="13">Multi-pass membrane protein</topology>
    </subcellularLocation>
</comment>
<evidence type="ECO:0000256" key="12">
    <source>
        <dbReference type="ARBA" id="ARBA00034269"/>
    </source>
</evidence>
<dbReference type="AlphaFoldDB" id="A0A558HU64"/>
<evidence type="ECO:0000256" key="6">
    <source>
        <dbReference type="ARBA" id="ARBA00022519"/>
    </source>
</evidence>
<evidence type="ECO:0000256" key="3">
    <source>
        <dbReference type="ARBA" id="ARBA00019439"/>
    </source>
</evidence>
<evidence type="ECO:0000256" key="2">
    <source>
        <dbReference type="ARBA" id="ARBA00009765"/>
    </source>
</evidence>
<dbReference type="Gene3D" id="3.30.460.20">
    <property type="entry name" value="CorA soluble domain-like"/>
    <property type="match status" value="1"/>
</dbReference>
<keyword evidence="9 13" id="KW-1133">Transmembrane helix</keyword>
<evidence type="ECO:0000256" key="10">
    <source>
        <dbReference type="ARBA" id="ARBA00023065"/>
    </source>
</evidence>
<dbReference type="InterPro" id="IPR004488">
    <property type="entry name" value="Mg/Co-transport_prot_CorA"/>
</dbReference>
<dbReference type="Pfam" id="PF01544">
    <property type="entry name" value="CorA"/>
    <property type="match status" value="1"/>
</dbReference>
<keyword evidence="5 13" id="KW-1003">Cell membrane</keyword>
<dbReference type="NCBIfam" id="TIGR00383">
    <property type="entry name" value="corA"/>
    <property type="match status" value="1"/>
</dbReference>
<accession>A0A558HU64</accession>
<dbReference type="EMBL" id="VNFH01000002">
    <property type="protein sequence ID" value="TVU72669.1"/>
    <property type="molecule type" value="Genomic_DNA"/>
</dbReference>
<evidence type="ECO:0000256" key="4">
    <source>
        <dbReference type="ARBA" id="ARBA00022448"/>
    </source>
</evidence>
<dbReference type="SUPFAM" id="SSF144083">
    <property type="entry name" value="Magnesium transport protein CorA, transmembrane region"/>
    <property type="match status" value="1"/>
</dbReference>
<dbReference type="FunFam" id="1.20.58.340:FF:000001">
    <property type="entry name" value="Magnesium transport protein CorA"/>
    <property type="match status" value="1"/>
</dbReference>
<name>A0A558HU64_9GAMM</name>
<dbReference type="PANTHER" id="PTHR47685:SF1">
    <property type="entry name" value="MAGNESIUM TRANSPORT PROTEIN CORA"/>
    <property type="match status" value="1"/>
</dbReference>
<keyword evidence="6" id="KW-0997">Cell inner membrane</keyword>
<dbReference type="GO" id="GO:0005886">
    <property type="term" value="C:plasma membrane"/>
    <property type="evidence" value="ECO:0007669"/>
    <property type="project" value="UniProtKB-SubCell"/>
</dbReference>
<dbReference type="InterPro" id="IPR045861">
    <property type="entry name" value="CorA_cytoplasmic_dom"/>
</dbReference>
<dbReference type="PANTHER" id="PTHR47685">
    <property type="entry name" value="MAGNESIUM TRANSPORT PROTEIN CORA"/>
    <property type="match status" value="1"/>
</dbReference>
<comment type="catalytic activity">
    <reaction evidence="12">
        <text>Mg(2+)(in) = Mg(2+)(out)</text>
        <dbReference type="Rhea" id="RHEA:29827"/>
        <dbReference type="ChEBI" id="CHEBI:18420"/>
    </reaction>
</comment>
<dbReference type="Proteomes" id="UP000319941">
    <property type="component" value="Unassembled WGS sequence"/>
</dbReference>
<dbReference type="InterPro" id="IPR050829">
    <property type="entry name" value="CorA_MIT"/>
</dbReference>
<keyword evidence="10 13" id="KW-0406">Ion transport</keyword>
<comment type="similarity">
    <text evidence="2 13">Belongs to the CorA metal ion transporter (MIT) (TC 1.A.35) family.</text>
</comment>
<keyword evidence="15" id="KW-1185">Reference proteome</keyword>
<dbReference type="GO" id="GO:0015099">
    <property type="term" value="F:nickel cation transmembrane transporter activity"/>
    <property type="evidence" value="ECO:0007669"/>
    <property type="project" value="TreeGrafter"/>
</dbReference>
<sequence length="381" mass="44254">MRELTATACRYAFMPVRSFRLLFIQDAIMITLYRLHDDGRLRGEHIVLPEREAGQVSTAPRLADSHEEASELHATQLLNDDLAPPILVRSDVLWIDLCQPDEQEQAWVSEQFTVALPELEEIEEIESSSRFYLAGDGIHLVSLFPHRRGREPKTVNIAFHLHGRQLISMRYEDIGLLRLFRNHLRRQRLSPEDGWEVLLALLAMKVDYLADEVEDIYRALEVLGQQAVRPQALEDTLHGILLQERYNDKVRQSLLDSQRLLRQLTRHLPASPRHKGRRQEIRDMLRDIDSLNPHTTFIFEKVNFLLDASIGFTNLDQSRIIKIFSVAAVVFMPPTLIASIYGMNFQWMPELDKDWGYPFALVLMAASALSTYLFFKWKKWL</sequence>
<dbReference type="OrthoDB" id="9803416at2"/>
<dbReference type="Gene3D" id="1.20.58.340">
    <property type="entry name" value="Magnesium transport protein CorA, transmembrane region"/>
    <property type="match status" value="1"/>
</dbReference>
<evidence type="ECO:0000313" key="14">
    <source>
        <dbReference type="EMBL" id="TVU72669.1"/>
    </source>
</evidence>
<comment type="caution">
    <text evidence="14">The sequence shown here is derived from an EMBL/GenBank/DDBJ whole genome shotgun (WGS) entry which is preliminary data.</text>
</comment>
<dbReference type="InterPro" id="IPR002523">
    <property type="entry name" value="MgTranspt_CorA/ZnTranspt_ZntB"/>
</dbReference>